<dbReference type="GeneID" id="25370528"/>
<name>A0A074ZAA2_AURSE</name>
<accession>A0A074ZAA2</accession>
<keyword evidence="2" id="KW-0732">Signal</keyword>
<evidence type="ECO:0008006" key="5">
    <source>
        <dbReference type="Google" id="ProtNLM"/>
    </source>
</evidence>
<evidence type="ECO:0000313" key="3">
    <source>
        <dbReference type="EMBL" id="KEQ95696.1"/>
    </source>
</evidence>
<keyword evidence="4" id="KW-1185">Reference proteome</keyword>
<dbReference type="HOGENOM" id="CLU_2157887_0_0_1"/>
<dbReference type="InParanoid" id="A0A074ZAA2"/>
<proteinExistence type="predicted"/>
<evidence type="ECO:0000313" key="4">
    <source>
        <dbReference type="Proteomes" id="UP000030641"/>
    </source>
</evidence>
<evidence type="ECO:0000256" key="2">
    <source>
        <dbReference type="SAM" id="SignalP"/>
    </source>
</evidence>
<evidence type="ECO:0000256" key="1">
    <source>
        <dbReference type="SAM" id="MobiDB-lite"/>
    </source>
</evidence>
<dbReference type="AlphaFoldDB" id="A0A074ZAA2"/>
<dbReference type="Proteomes" id="UP000030641">
    <property type="component" value="Unassembled WGS sequence"/>
</dbReference>
<reference evidence="3 4" key="1">
    <citation type="journal article" date="2014" name="BMC Genomics">
        <title>Genome sequencing of four Aureobasidium pullulans varieties: biotechnological potential, stress tolerance, and description of new species.</title>
        <authorList>
            <person name="Gostin Ar C."/>
            <person name="Ohm R.A."/>
            <person name="Kogej T."/>
            <person name="Sonjak S."/>
            <person name="Turk M."/>
            <person name="Zajc J."/>
            <person name="Zalar P."/>
            <person name="Grube M."/>
            <person name="Sun H."/>
            <person name="Han J."/>
            <person name="Sharma A."/>
            <person name="Chiniquy J."/>
            <person name="Ngan C.Y."/>
            <person name="Lipzen A."/>
            <person name="Barry K."/>
            <person name="Grigoriev I.V."/>
            <person name="Gunde-Cimerman N."/>
        </authorList>
    </citation>
    <scope>NUCLEOTIDE SEQUENCE [LARGE SCALE GENOMIC DNA]</scope>
    <source>
        <strain evidence="3 4">EXF-2481</strain>
    </source>
</reference>
<dbReference type="RefSeq" id="XP_013344341.1">
    <property type="nucleotide sequence ID" value="XM_013488887.1"/>
</dbReference>
<organism evidence="3 4">
    <name type="scientific">Aureobasidium subglaciale (strain EXF-2481)</name>
    <name type="common">Aureobasidium pullulans var. subglaciale</name>
    <dbReference type="NCBI Taxonomy" id="1043005"/>
    <lineage>
        <taxon>Eukaryota</taxon>
        <taxon>Fungi</taxon>
        <taxon>Dikarya</taxon>
        <taxon>Ascomycota</taxon>
        <taxon>Pezizomycotina</taxon>
        <taxon>Dothideomycetes</taxon>
        <taxon>Dothideomycetidae</taxon>
        <taxon>Dothideales</taxon>
        <taxon>Saccotheciaceae</taxon>
        <taxon>Aureobasidium</taxon>
    </lineage>
</organism>
<dbReference type="EMBL" id="KL584758">
    <property type="protein sequence ID" value="KEQ95696.1"/>
    <property type="molecule type" value="Genomic_DNA"/>
</dbReference>
<protein>
    <recommendedName>
        <fullName evidence="5">Secreted protein</fullName>
    </recommendedName>
</protein>
<feature type="chain" id="PRO_5001705375" description="Secreted protein" evidence="2">
    <location>
        <begin position="30"/>
        <end position="111"/>
    </location>
</feature>
<gene>
    <name evidence="3" type="ORF">AUEXF2481DRAFT_683201</name>
</gene>
<sequence>MLRSMNAGTLDLLLATSCVLVQRFQFARANHSVPRRSSLTNATCLVLTLPRLLGPLKPMSRHSDLVLQRDEASTPPLYPPRPRYRPLSPLRPLYKRLLLTLTQPQLNKQVG</sequence>
<feature type="signal peptide" evidence="2">
    <location>
        <begin position="1"/>
        <end position="29"/>
    </location>
</feature>
<feature type="region of interest" description="Disordered" evidence="1">
    <location>
        <begin position="64"/>
        <end position="85"/>
    </location>
</feature>